<dbReference type="Pfam" id="PF04286">
    <property type="entry name" value="DUF445"/>
    <property type="match status" value="1"/>
</dbReference>
<dbReference type="EMBL" id="JAATNW010000001">
    <property type="protein sequence ID" value="NMH58858.1"/>
    <property type="molecule type" value="Genomic_DNA"/>
</dbReference>
<evidence type="ECO:0000313" key="2">
    <source>
        <dbReference type="Proteomes" id="UP000709336"/>
    </source>
</evidence>
<proteinExistence type="predicted"/>
<reference evidence="1 2" key="1">
    <citation type="submission" date="2020-03" db="EMBL/GenBank/DDBJ databases">
        <title>Alteromonas ponticola sp. nov., isolated from seawater.</title>
        <authorList>
            <person name="Yoon J.-H."/>
            <person name="Kim Y.-O."/>
        </authorList>
    </citation>
    <scope>NUCLEOTIDE SEQUENCE [LARGE SCALE GENOMIC DNA]</scope>
    <source>
        <strain evidence="1 2">MYP5</strain>
    </source>
</reference>
<gene>
    <name evidence="1" type="ORF">HCJ96_02335</name>
</gene>
<dbReference type="InterPro" id="IPR007383">
    <property type="entry name" value="DUF445"/>
</dbReference>
<sequence length="432" mass="48442">MDQSVRENALKHSKRRALGWLIAAASLFLLTSVLKQSPLAVEFGFLIGLIKMSSEAALVGGLADWFAVTALFKPIPSRWPIPHTNIVANNKAVIAENLSGFVKEKFFNPQAIETLIAESQPAQGAARWLMVEANAAKVSRYVSDMAAGALNVIDDKPIQAFLIAGFKRAIYRINLGPLAGGTLSVLTRNNRHQEILNQIISRIAKVCEHPETQAMIALKLHDWMRTEHRRLEKFLPSTWLSEKGANIAVKAIASMIIDINEDQQHPVRIAFDEYLHDYIKRVSQEPELAQKLDELRVQLLENPSLHKYLTKIWVELNGRIKQDLSEDDGHFRTHLTRALANLGKAINSDAKLAASINRHIAEAGRYMAPELADFLTDHIQRTIESWDERDMAYQVELNIGRDLQKVRINGTLVGGIIGALLFLIEVGIEQFY</sequence>
<dbReference type="PANTHER" id="PTHR38442:SF1">
    <property type="entry name" value="INNER MEMBRANE PROTEIN"/>
    <property type="match status" value="1"/>
</dbReference>
<dbReference type="RefSeq" id="WP_169209404.1">
    <property type="nucleotide sequence ID" value="NZ_JAATNW010000001.1"/>
</dbReference>
<evidence type="ECO:0000313" key="1">
    <source>
        <dbReference type="EMBL" id="NMH58858.1"/>
    </source>
</evidence>
<organism evidence="1 2">
    <name type="scientific">Alteromonas ponticola</name>
    <dbReference type="NCBI Taxonomy" id="2720613"/>
    <lineage>
        <taxon>Bacteria</taxon>
        <taxon>Pseudomonadati</taxon>
        <taxon>Pseudomonadota</taxon>
        <taxon>Gammaproteobacteria</taxon>
        <taxon>Alteromonadales</taxon>
        <taxon>Alteromonadaceae</taxon>
        <taxon>Alteromonas/Salinimonas group</taxon>
        <taxon>Alteromonas</taxon>
    </lineage>
</organism>
<comment type="caution">
    <text evidence="1">The sequence shown here is derived from an EMBL/GenBank/DDBJ whole genome shotgun (WGS) entry which is preliminary data.</text>
</comment>
<dbReference type="Proteomes" id="UP000709336">
    <property type="component" value="Unassembled WGS sequence"/>
</dbReference>
<name>A0ABX1R0Q9_9ALTE</name>
<keyword evidence="2" id="KW-1185">Reference proteome</keyword>
<protein>
    <submittedName>
        <fullName evidence="1">DUF445 domain-containing protein</fullName>
    </submittedName>
</protein>
<accession>A0ABX1R0Q9</accession>
<dbReference type="PANTHER" id="PTHR38442">
    <property type="entry name" value="INNER MEMBRANE PROTEIN-RELATED"/>
    <property type="match status" value="1"/>
</dbReference>